<dbReference type="AlphaFoldDB" id="A0A2Y9AGH9"/>
<dbReference type="Proteomes" id="UP000251571">
    <property type="component" value="Unassembled WGS sequence"/>
</dbReference>
<feature type="transmembrane region" description="Helical" evidence="1">
    <location>
        <begin position="60"/>
        <end position="87"/>
    </location>
</feature>
<gene>
    <name evidence="2" type="ORF">BCF38_102295</name>
    <name evidence="3" type="ORF">SAMN05421539_102295</name>
</gene>
<proteinExistence type="predicted"/>
<keyword evidence="1" id="KW-0812">Transmembrane</keyword>
<keyword evidence="1" id="KW-0472">Membrane</keyword>
<evidence type="ECO:0000313" key="5">
    <source>
        <dbReference type="Proteomes" id="UP000251571"/>
    </source>
</evidence>
<reference evidence="3 5" key="1">
    <citation type="submission" date="2016-10" db="EMBL/GenBank/DDBJ databases">
        <authorList>
            <person name="Cai Z."/>
        </authorList>
    </citation>
    <scope>NUCLEOTIDE SEQUENCE [LARGE SCALE GENOMIC DNA]</scope>
    <source>
        <strain evidence="3 5">DSM 25227</strain>
    </source>
</reference>
<dbReference type="EMBL" id="UETC01000002">
    <property type="protein sequence ID" value="SSA41457.1"/>
    <property type="molecule type" value="Genomic_DNA"/>
</dbReference>
<protein>
    <submittedName>
        <fullName evidence="3">Uncharacterized protein</fullName>
    </submittedName>
</protein>
<evidence type="ECO:0000256" key="1">
    <source>
        <dbReference type="SAM" id="Phobius"/>
    </source>
</evidence>
<evidence type="ECO:0000313" key="2">
    <source>
        <dbReference type="EMBL" id="PWJ21047.1"/>
    </source>
</evidence>
<keyword evidence="4" id="KW-1185">Reference proteome</keyword>
<dbReference type="EMBL" id="QGDJ01000002">
    <property type="protein sequence ID" value="PWJ21047.1"/>
    <property type="molecule type" value="Genomic_DNA"/>
</dbReference>
<reference evidence="2 4" key="2">
    <citation type="submission" date="2018-03" db="EMBL/GenBank/DDBJ databases">
        <title>Genomic Encyclopedia of Archaeal and Bacterial Type Strains, Phase II (KMG-II): from individual species to whole genera.</title>
        <authorList>
            <person name="Goeker M."/>
        </authorList>
    </citation>
    <scope>NUCLEOTIDE SEQUENCE [LARGE SCALE GENOMIC DNA]</scope>
    <source>
        <strain evidence="2 4">DSM 25227</strain>
    </source>
</reference>
<name>A0A2Y9AGH9_9RHOB</name>
<accession>A0A2Y9AGH9</accession>
<evidence type="ECO:0000313" key="3">
    <source>
        <dbReference type="EMBL" id="SSA41457.1"/>
    </source>
</evidence>
<organism evidence="3 5">
    <name type="scientific">Jannaschia seohaensis</name>
    <dbReference type="NCBI Taxonomy" id="475081"/>
    <lineage>
        <taxon>Bacteria</taxon>
        <taxon>Pseudomonadati</taxon>
        <taxon>Pseudomonadota</taxon>
        <taxon>Alphaproteobacteria</taxon>
        <taxon>Rhodobacterales</taxon>
        <taxon>Roseobacteraceae</taxon>
        <taxon>Jannaschia</taxon>
    </lineage>
</organism>
<keyword evidence="1" id="KW-1133">Transmembrane helix</keyword>
<dbReference type="Proteomes" id="UP000245839">
    <property type="component" value="Unassembled WGS sequence"/>
</dbReference>
<sequence length="210" mass="22132">MGRPSHLRAVHAASTGPIGLESNGGMTEPTAPTRMTRDHARLLQSYARGTGAARPPAATFLLGVASTLLLTPVGLGLFIAACAALLVAERIGGVAADPLPWAALLAMGAVSVRQASHVRRAPGRSRLRRAGIAADRAAGEVEEERHTIAEARLLRDPDQGGRILLVHTEDDRVFATYDYASFAGPEADAAAPGITARREMRFVRFPQSGI</sequence>
<evidence type="ECO:0000313" key="4">
    <source>
        <dbReference type="Proteomes" id="UP000245839"/>
    </source>
</evidence>